<feature type="transmembrane region" description="Helical" evidence="6">
    <location>
        <begin position="463"/>
        <end position="487"/>
    </location>
</feature>
<feature type="transmembrane region" description="Helical" evidence="6">
    <location>
        <begin position="230"/>
        <end position="249"/>
    </location>
</feature>
<keyword evidence="2" id="KW-1003">Cell membrane</keyword>
<feature type="transmembrane region" description="Helical" evidence="6">
    <location>
        <begin position="161"/>
        <end position="179"/>
    </location>
</feature>
<accession>A0A9W6KWE1</accession>
<comment type="caution">
    <text evidence="7">The sequence shown here is derived from an EMBL/GenBank/DDBJ whole genome shotgun (WGS) entry which is preliminary data.</text>
</comment>
<protein>
    <submittedName>
        <fullName evidence="7">Copper resistance protein D</fullName>
    </submittedName>
</protein>
<feature type="transmembrane region" description="Helical" evidence="6">
    <location>
        <begin position="261"/>
        <end position="282"/>
    </location>
</feature>
<evidence type="ECO:0000256" key="2">
    <source>
        <dbReference type="ARBA" id="ARBA00022475"/>
    </source>
</evidence>
<evidence type="ECO:0000256" key="6">
    <source>
        <dbReference type="SAM" id="Phobius"/>
    </source>
</evidence>
<evidence type="ECO:0000313" key="7">
    <source>
        <dbReference type="EMBL" id="GLL09302.1"/>
    </source>
</evidence>
<evidence type="ECO:0000256" key="1">
    <source>
        <dbReference type="ARBA" id="ARBA00004651"/>
    </source>
</evidence>
<keyword evidence="5 6" id="KW-0472">Membrane</keyword>
<comment type="subcellular location">
    <subcellularLocation>
        <location evidence="1">Cell membrane</location>
        <topology evidence="1">Multi-pass membrane protein</topology>
    </subcellularLocation>
</comment>
<feature type="transmembrane region" description="Helical" evidence="6">
    <location>
        <begin position="383"/>
        <end position="405"/>
    </location>
</feature>
<feature type="transmembrane region" description="Helical" evidence="6">
    <location>
        <begin position="80"/>
        <end position="105"/>
    </location>
</feature>
<dbReference type="GO" id="GO:0005886">
    <property type="term" value="C:plasma membrane"/>
    <property type="evidence" value="ECO:0007669"/>
    <property type="project" value="UniProtKB-SubCell"/>
</dbReference>
<dbReference type="Pfam" id="PF09678">
    <property type="entry name" value="Caa3_CtaG"/>
    <property type="match status" value="1"/>
</dbReference>
<evidence type="ECO:0000256" key="4">
    <source>
        <dbReference type="ARBA" id="ARBA00022989"/>
    </source>
</evidence>
<dbReference type="RefSeq" id="WP_081923839.1">
    <property type="nucleotide sequence ID" value="NZ_BAAAUZ010000015.1"/>
</dbReference>
<keyword evidence="3 6" id="KW-0812">Transmembrane</keyword>
<dbReference type="Proteomes" id="UP001143463">
    <property type="component" value="Unassembled WGS sequence"/>
</dbReference>
<keyword evidence="4 6" id="KW-1133">Transmembrane helix</keyword>
<feature type="transmembrane region" description="Helical" evidence="6">
    <location>
        <begin position="523"/>
        <end position="544"/>
    </location>
</feature>
<gene>
    <name evidence="7" type="ORF">GCM10017577_04420</name>
</gene>
<feature type="transmembrane region" description="Helical" evidence="6">
    <location>
        <begin position="575"/>
        <end position="593"/>
    </location>
</feature>
<evidence type="ECO:0000256" key="3">
    <source>
        <dbReference type="ARBA" id="ARBA00022692"/>
    </source>
</evidence>
<evidence type="ECO:0000256" key="5">
    <source>
        <dbReference type="ARBA" id="ARBA00023136"/>
    </source>
</evidence>
<organism evidence="7 8">
    <name type="scientific">Pseudonocardia halophobica</name>
    <dbReference type="NCBI Taxonomy" id="29401"/>
    <lineage>
        <taxon>Bacteria</taxon>
        <taxon>Bacillati</taxon>
        <taxon>Actinomycetota</taxon>
        <taxon>Actinomycetes</taxon>
        <taxon>Pseudonocardiales</taxon>
        <taxon>Pseudonocardiaceae</taxon>
        <taxon>Pseudonocardia</taxon>
    </lineage>
</organism>
<proteinExistence type="predicted"/>
<feature type="transmembrane region" description="Helical" evidence="6">
    <location>
        <begin position="411"/>
        <end position="436"/>
    </location>
</feature>
<dbReference type="AlphaFoldDB" id="A0A9W6KWE1"/>
<feature type="transmembrane region" description="Helical" evidence="6">
    <location>
        <begin position="199"/>
        <end position="218"/>
    </location>
</feature>
<feature type="transmembrane region" description="Helical" evidence="6">
    <location>
        <begin position="289"/>
        <end position="310"/>
    </location>
</feature>
<feature type="transmembrane region" description="Helical" evidence="6">
    <location>
        <begin position="125"/>
        <end position="149"/>
    </location>
</feature>
<name>A0A9W6KWE1_9PSEU</name>
<feature type="transmembrane region" description="Helical" evidence="6">
    <location>
        <begin position="44"/>
        <end position="68"/>
    </location>
</feature>
<reference evidence="7" key="2">
    <citation type="submission" date="2023-01" db="EMBL/GenBank/DDBJ databases">
        <authorList>
            <person name="Sun Q."/>
            <person name="Evtushenko L."/>
        </authorList>
    </citation>
    <scope>NUCLEOTIDE SEQUENCE</scope>
    <source>
        <strain evidence="7">VKM Ac-1069</strain>
    </source>
</reference>
<keyword evidence="8" id="KW-1185">Reference proteome</keyword>
<reference evidence="7" key="1">
    <citation type="journal article" date="2014" name="Int. J. Syst. Evol. Microbiol.">
        <title>Complete genome sequence of Corynebacterium casei LMG S-19264T (=DSM 44701T), isolated from a smear-ripened cheese.</title>
        <authorList>
            <consortium name="US DOE Joint Genome Institute (JGI-PGF)"/>
            <person name="Walter F."/>
            <person name="Albersmeier A."/>
            <person name="Kalinowski J."/>
            <person name="Ruckert C."/>
        </authorList>
    </citation>
    <scope>NUCLEOTIDE SEQUENCE</scope>
    <source>
        <strain evidence="7">VKM Ac-1069</strain>
    </source>
</reference>
<dbReference type="InterPro" id="IPR019108">
    <property type="entry name" value="Caa3_assmbl_CtaG-rel"/>
</dbReference>
<evidence type="ECO:0000313" key="8">
    <source>
        <dbReference type="Proteomes" id="UP001143463"/>
    </source>
</evidence>
<dbReference type="EMBL" id="BSFQ01000001">
    <property type="protein sequence ID" value="GLL09302.1"/>
    <property type="molecule type" value="Genomic_DNA"/>
</dbReference>
<feature type="transmembrane region" description="Helical" evidence="6">
    <location>
        <begin position="352"/>
        <end position="371"/>
    </location>
</feature>
<sequence length="617" mass="63841">MRTRIWAGIGAVAVVSAVLLAIWAPSLAEVYGYADLGPVVNAGLPLAQLVALGAAAVAIGNLLLAAVLAPGDPRGSVSPAGYAALLAIRPAGALLALAGFTVAVLTASETVGVDPATYLTRPDLLVAGLAAVEPAAGWAILAAVAVLVATASRTVLSWRGSVGLLLVLLLGLTVAPMTSVGNAEEDHDWSGDAATLHSLAALLWLGSTIAVVLSASRGTATTTLLRRHRAIATGALLVVTGSAIVPALLALRFNQVLSTGYGLLVVASLIATALLVTAGVLMRRRTTRAAPLAMVELVLLGLAAAAGTAMSRLVPPADDGQDVSRLVYFLGYELPDHMTLADLVLRWRIDLIFAPLSLLAAATYVLAVARLRRQGRHWPWTRTAAWLAGCAAVLIATSSGIGTYATGVLSIHLLAHTLLAAVAPVCLVLGHALSLLREASPQLGVRVDALLDSTPARTARHPAIAWCLVAAALFGLYATGLFGAIVLEHWSHPAMDATTLATGLLLFWILLGHQPGNAGLPGLGRLAMAFAMMLLHAGFAIWLLSRSSPIAQGFYGALQLPFVPDLIADQRRGAVLYWLIGELAMVGAIAMLAHRWSRGSRLDGPSLLPANHEMTAT</sequence>